<comment type="caution">
    <text evidence="3">The sequence shown here is derived from an EMBL/GenBank/DDBJ whole genome shotgun (WGS) entry which is preliminary data.</text>
</comment>
<name>A0ABT0URF4_9ACTN</name>
<feature type="region of interest" description="Disordered" evidence="1">
    <location>
        <begin position="154"/>
        <end position="173"/>
    </location>
</feature>
<evidence type="ECO:0000313" key="4">
    <source>
        <dbReference type="Proteomes" id="UP001431429"/>
    </source>
</evidence>
<sequence>MGQLLLLIALLFGIATMHTVGHPTQSGSPPHTAASTGHPADGYTRPGAGHPPAQTAEAQTAAARTVQTPTVETRTSETRTVGARTVEAASVPRAHGTAPTSTAAAPHTSTALASAELTSTAPASTGFTATTPASAEPISTVTAAAGLGGPEVAVTSGHGPAGLTSGPDTHGDDHGMNPSMVCLAVLGAWGIVLVLTGGWWGSTRGARLPVLGAGVRIRRTLRPNPPPPRSLLAQLSVLRT</sequence>
<organism evidence="3 4">
    <name type="scientific">Streptomyces albipurpureus</name>
    <dbReference type="NCBI Taxonomy" id="2897419"/>
    <lineage>
        <taxon>Bacteria</taxon>
        <taxon>Bacillati</taxon>
        <taxon>Actinomycetota</taxon>
        <taxon>Actinomycetes</taxon>
        <taxon>Kitasatosporales</taxon>
        <taxon>Streptomycetaceae</taxon>
        <taxon>Streptomyces</taxon>
    </lineage>
</organism>
<gene>
    <name evidence="3" type="ORF">NBG84_22450</name>
</gene>
<feature type="region of interest" description="Disordered" evidence="1">
    <location>
        <begin position="22"/>
        <end position="109"/>
    </location>
</feature>
<dbReference type="EMBL" id="JAMQAW010000028">
    <property type="protein sequence ID" value="MCM2391019.1"/>
    <property type="molecule type" value="Genomic_DNA"/>
</dbReference>
<dbReference type="Proteomes" id="UP001431429">
    <property type="component" value="Unassembled WGS sequence"/>
</dbReference>
<evidence type="ECO:0000256" key="1">
    <source>
        <dbReference type="SAM" id="MobiDB-lite"/>
    </source>
</evidence>
<feature type="signal peptide" evidence="2">
    <location>
        <begin position="1"/>
        <end position="17"/>
    </location>
</feature>
<evidence type="ECO:0000256" key="2">
    <source>
        <dbReference type="SAM" id="SignalP"/>
    </source>
</evidence>
<feature type="compositionally biased region" description="Low complexity" evidence="1">
    <location>
        <begin position="51"/>
        <end position="81"/>
    </location>
</feature>
<protein>
    <submittedName>
        <fullName evidence="3">Uncharacterized protein</fullName>
    </submittedName>
</protein>
<keyword evidence="2" id="KW-0732">Signal</keyword>
<dbReference type="RefSeq" id="WP_250921353.1">
    <property type="nucleotide sequence ID" value="NZ_JAMQAW010000028.1"/>
</dbReference>
<accession>A0ABT0URF4</accession>
<proteinExistence type="predicted"/>
<feature type="compositionally biased region" description="Polar residues" evidence="1">
    <location>
        <begin position="22"/>
        <end position="35"/>
    </location>
</feature>
<feature type="compositionally biased region" description="Low complexity" evidence="1">
    <location>
        <begin position="94"/>
        <end position="109"/>
    </location>
</feature>
<feature type="chain" id="PRO_5046663123" evidence="2">
    <location>
        <begin position="18"/>
        <end position="240"/>
    </location>
</feature>
<keyword evidence="4" id="KW-1185">Reference proteome</keyword>
<evidence type="ECO:0000313" key="3">
    <source>
        <dbReference type="EMBL" id="MCM2391019.1"/>
    </source>
</evidence>
<reference evidence="3" key="1">
    <citation type="submission" date="2022-06" db="EMBL/GenBank/DDBJ databases">
        <title>Genome public.</title>
        <authorList>
            <person name="Sun Q."/>
        </authorList>
    </citation>
    <scope>NUCLEOTIDE SEQUENCE</scope>
    <source>
        <strain evidence="3">CWNU-1</strain>
    </source>
</reference>